<reference evidence="2" key="1">
    <citation type="submission" date="2023-01" db="EMBL/GenBank/DDBJ databases">
        <title>The chitinases involved in constricting ring structure development in the nematode-trapping fungus Drechslerella dactyloides.</title>
        <authorList>
            <person name="Wang R."/>
            <person name="Zhang L."/>
            <person name="Tang P."/>
            <person name="Li S."/>
            <person name="Liang L."/>
        </authorList>
    </citation>
    <scope>NUCLEOTIDE SEQUENCE</scope>
    <source>
        <strain evidence="2">YMF1.00031</strain>
    </source>
</reference>
<feature type="region of interest" description="Disordered" evidence="1">
    <location>
        <begin position="377"/>
        <end position="419"/>
    </location>
</feature>
<organism evidence="2 3">
    <name type="scientific">Drechslerella dactyloides</name>
    <name type="common">Nematode-trapping fungus</name>
    <name type="synonym">Arthrobotrys dactyloides</name>
    <dbReference type="NCBI Taxonomy" id="74499"/>
    <lineage>
        <taxon>Eukaryota</taxon>
        <taxon>Fungi</taxon>
        <taxon>Dikarya</taxon>
        <taxon>Ascomycota</taxon>
        <taxon>Pezizomycotina</taxon>
        <taxon>Orbiliomycetes</taxon>
        <taxon>Orbiliales</taxon>
        <taxon>Orbiliaceae</taxon>
        <taxon>Drechslerella</taxon>
    </lineage>
</organism>
<name>A0AAD6NL20_DREDA</name>
<feature type="compositionally biased region" description="Pro residues" evidence="1">
    <location>
        <begin position="464"/>
        <end position="475"/>
    </location>
</feature>
<comment type="caution">
    <text evidence="2">The sequence shown here is derived from an EMBL/GenBank/DDBJ whole genome shotgun (WGS) entry which is preliminary data.</text>
</comment>
<sequence>MPNKHYLSDDSESSHSFPQKRHVSAPSRYTPVQAPRTPLYSPITQAPSPISPSRDDLMNIDKPQAESLDDSFEATALLTPQETKRSTASPPAIFQSPKQPRPASLDGRLAELSRSTQFHAAGVSMMDLDVDMDMDSDDADEELQSLGADNSSPMATMTRYFNQTDSNCDVIALKATIEMLRKRRQQCLEDIDTLDRMKKQAVDNPSHFAERVIAASQGAQKTSLHQGKHHWRLEDNAWEVPAALQIPRVPNFEWVRKYGVPPIYQNRDLTFQMQAPQAMQQLPPLSANAQDMINPTRMTTRATNNSARSASTTKGQPLQIRTGLDMGNRQKKNNPLMTYSNPYMGEFNSPVRGGRMPPLGTPMVRPDRLTDGARKLLKPVGSKKAEKGSQESGTSIPRRSTRRKSEITNQDFSHPNTDINGLVLSGIDQGNRRVSLPARLSSVVQSPSHVSIPSIIPELDEDGPPPQKPSSPRPLVPGFATGLPTDHVLSPALSTPVQAPRKRPALPRLFPASAFQKSTTPADSPSKLPMKMTPPHPPGQSLL</sequence>
<dbReference type="Proteomes" id="UP001221413">
    <property type="component" value="Unassembled WGS sequence"/>
</dbReference>
<evidence type="ECO:0000313" key="3">
    <source>
        <dbReference type="Proteomes" id="UP001221413"/>
    </source>
</evidence>
<proteinExistence type="predicted"/>
<evidence type="ECO:0000256" key="1">
    <source>
        <dbReference type="SAM" id="MobiDB-lite"/>
    </source>
</evidence>
<feature type="compositionally biased region" description="Polar residues" evidence="1">
    <location>
        <begin position="407"/>
        <end position="419"/>
    </location>
</feature>
<gene>
    <name evidence="2" type="ORF">Dda_1929</name>
</gene>
<feature type="region of interest" description="Disordered" evidence="1">
    <location>
        <begin position="1"/>
        <end position="106"/>
    </location>
</feature>
<evidence type="ECO:0000313" key="2">
    <source>
        <dbReference type="EMBL" id="KAJ6263366.1"/>
    </source>
</evidence>
<feature type="region of interest" description="Disordered" evidence="1">
    <location>
        <begin position="454"/>
        <end position="543"/>
    </location>
</feature>
<feature type="compositionally biased region" description="Polar residues" evidence="1">
    <location>
        <begin position="78"/>
        <end position="89"/>
    </location>
</feature>
<dbReference type="EMBL" id="JAQGDS010000002">
    <property type="protein sequence ID" value="KAJ6263366.1"/>
    <property type="molecule type" value="Genomic_DNA"/>
</dbReference>
<accession>A0AAD6NL20</accession>
<dbReference type="AlphaFoldDB" id="A0AAD6NL20"/>
<feature type="compositionally biased region" description="Pro residues" evidence="1">
    <location>
        <begin position="532"/>
        <end position="543"/>
    </location>
</feature>
<keyword evidence="3" id="KW-1185">Reference proteome</keyword>
<protein>
    <submittedName>
        <fullName evidence="2">Uncharacterized protein</fullName>
    </submittedName>
</protein>